<feature type="region of interest" description="Disordered" evidence="1">
    <location>
        <begin position="161"/>
        <end position="194"/>
    </location>
</feature>
<dbReference type="HOGENOM" id="CLU_736886_0_0_1"/>
<protein>
    <submittedName>
        <fullName evidence="2">Uncharacterized protein</fullName>
    </submittedName>
</protein>
<proteinExistence type="predicted"/>
<evidence type="ECO:0000313" key="3">
    <source>
        <dbReference type="Proteomes" id="UP000032141"/>
    </source>
</evidence>
<sequence>TSSNLISLAILFSSSLSLAIFFLPLCLRFTGDPPSLSHSTGSLRFTLSTPTSVQDSQLFLRSCVQAYMRATTLPAHICFDIQCLLVLMDLETENRIASVLLREAAELRRQAEKDGARAYIEKPNVRHRPNSRFLTATVLGVQQLCDILLFVEAIAAQEQENERLKRKSREESSSSSSSSSQMKQSSSFSKRSLDKRCSSINEERKITHQSSLDKRLYLDDDDEGLGDDEIESFLQSRNKRGRGSVGPRMDETVPYLPTEKVDQLQSSDTRERKVVLLQLEVRGDIEFAVYRCVLSECLKEEWGVLEKSPEAALNVDQTIFVAVAEDVERSKTTVLWAARNFSSKKICLLYVHRLARPASCSENLLLLFLSDLTVLW</sequence>
<dbReference type="Proteomes" id="UP000032141">
    <property type="component" value="Chromosome C6"/>
</dbReference>
<reference evidence="2 3" key="1">
    <citation type="journal article" date="2014" name="Genome Biol.">
        <title>Transcriptome and methylome profiling reveals relics of genome dominance in the mesopolyploid Brassica oleracea.</title>
        <authorList>
            <person name="Parkin I.A."/>
            <person name="Koh C."/>
            <person name="Tang H."/>
            <person name="Robinson S.J."/>
            <person name="Kagale S."/>
            <person name="Clarke W.E."/>
            <person name="Town C.D."/>
            <person name="Nixon J."/>
            <person name="Krishnakumar V."/>
            <person name="Bidwell S.L."/>
            <person name="Denoeud F."/>
            <person name="Belcram H."/>
            <person name="Links M.G."/>
            <person name="Just J."/>
            <person name="Clarke C."/>
            <person name="Bender T."/>
            <person name="Huebert T."/>
            <person name="Mason A.S."/>
            <person name="Pires J.C."/>
            <person name="Barker G."/>
            <person name="Moore J."/>
            <person name="Walley P.G."/>
            <person name="Manoli S."/>
            <person name="Batley J."/>
            <person name="Edwards D."/>
            <person name="Nelson M.N."/>
            <person name="Wang X."/>
            <person name="Paterson A.H."/>
            <person name="King G."/>
            <person name="Bancroft I."/>
            <person name="Chalhoub B."/>
            <person name="Sharpe A.G."/>
        </authorList>
    </citation>
    <scope>NUCLEOTIDE SEQUENCE</scope>
    <source>
        <strain evidence="2 3">cv. TO1000</strain>
    </source>
</reference>
<dbReference type="PANTHER" id="PTHR34684:SF3">
    <property type="entry name" value="GENOME ASSEMBLY, CHROMOSOME: A03"/>
    <property type="match status" value="1"/>
</dbReference>
<feature type="compositionally biased region" description="Low complexity" evidence="1">
    <location>
        <begin position="173"/>
        <end position="190"/>
    </location>
</feature>
<reference evidence="2" key="2">
    <citation type="submission" date="2015-03" db="UniProtKB">
        <authorList>
            <consortium name="EnsemblPlants"/>
        </authorList>
    </citation>
    <scope>IDENTIFICATION</scope>
</reference>
<keyword evidence="3" id="KW-1185">Reference proteome</keyword>
<dbReference type="AlphaFoldDB" id="A0A0D3CSZ9"/>
<organism evidence="2 3">
    <name type="scientific">Brassica oleracea var. oleracea</name>
    <dbReference type="NCBI Taxonomy" id="109376"/>
    <lineage>
        <taxon>Eukaryota</taxon>
        <taxon>Viridiplantae</taxon>
        <taxon>Streptophyta</taxon>
        <taxon>Embryophyta</taxon>
        <taxon>Tracheophyta</taxon>
        <taxon>Spermatophyta</taxon>
        <taxon>Magnoliopsida</taxon>
        <taxon>eudicotyledons</taxon>
        <taxon>Gunneridae</taxon>
        <taxon>Pentapetalae</taxon>
        <taxon>rosids</taxon>
        <taxon>malvids</taxon>
        <taxon>Brassicales</taxon>
        <taxon>Brassicaceae</taxon>
        <taxon>Brassiceae</taxon>
        <taxon>Brassica</taxon>
    </lineage>
</organism>
<dbReference type="OMA" id="HICFDIQ"/>
<dbReference type="EnsemblPlants" id="Bo6g064220.1">
    <property type="protein sequence ID" value="Bo6g064220.1"/>
    <property type="gene ID" value="Bo6g064220"/>
</dbReference>
<evidence type="ECO:0000256" key="1">
    <source>
        <dbReference type="SAM" id="MobiDB-lite"/>
    </source>
</evidence>
<dbReference type="Gramene" id="Bo6g064220.1">
    <property type="protein sequence ID" value="Bo6g064220.1"/>
    <property type="gene ID" value="Bo6g064220"/>
</dbReference>
<name>A0A0D3CSZ9_BRAOL</name>
<dbReference type="eggNOG" id="ENOG502S0FK">
    <property type="taxonomic scope" value="Eukaryota"/>
</dbReference>
<feature type="compositionally biased region" description="Basic and acidic residues" evidence="1">
    <location>
        <begin position="161"/>
        <end position="172"/>
    </location>
</feature>
<dbReference type="PANTHER" id="PTHR34684">
    <property type="entry name" value="OS08G0192200 PROTEIN"/>
    <property type="match status" value="1"/>
</dbReference>
<evidence type="ECO:0000313" key="2">
    <source>
        <dbReference type="EnsemblPlants" id="Bo6g064220.1"/>
    </source>
</evidence>
<accession>A0A0D3CSZ9</accession>
<dbReference type="STRING" id="109376.A0A0D3CSZ9"/>